<sequence>MLRRLDIYIRPFFSRRICANHFLRDVSKEDTQRLSSFRCFSTTRDEQVEAAEGSSSNLYDITPWTLQEVEELFEAVEKHGRRWTYISKNHFHSKRPASELKRKWIDHQNIKDNVPYHNYWTAEEDEKLRKGVEDFGTGKWKKIQENFLPNKSENQIVNRWLIISKTKRGKWNKEEDQIMLDFIESNGKKWNEVSHILGRPSADVYRRYHLIIRKPWTEHEKKMLFDSIKTYGYDWTKIMTNFPDRKLVEVKQYHNFHPATNPNVKVGRWTLDEVERLKRSIEVNGKKWLLVAKDVGSRTNCQCQAYWRNHIQKSDEKAYRLVQIE</sequence>
<protein>
    <submittedName>
        <fullName evidence="1">11107_t:CDS:1</fullName>
    </submittedName>
</protein>
<dbReference type="Proteomes" id="UP000789525">
    <property type="component" value="Unassembled WGS sequence"/>
</dbReference>
<proteinExistence type="predicted"/>
<keyword evidence="2" id="KW-1185">Reference proteome</keyword>
<evidence type="ECO:0000313" key="1">
    <source>
        <dbReference type="EMBL" id="CAG8468312.1"/>
    </source>
</evidence>
<reference evidence="1" key="1">
    <citation type="submission" date="2021-06" db="EMBL/GenBank/DDBJ databases">
        <authorList>
            <person name="Kallberg Y."/>
            <person name="Tangrot J."/>
            <person name="Rosling A."/>
        </authorList>
    </citation>
    <scope>NUCLEOTIDE SEQUENCE</scope>
    <source>
        <strain evidence="1">CL356</strain>
    </source>
</reference>
<evidence type="ECO:0000313" key="2">
    <source>
        <dbReference type="Proteomes" id="UP000789525"/>
    </source>
</evidence>
<organism evidence="1 2">
    <name type="scientific">Acaulospora colombiana</name>
    <dbReference type="NCBI Taxonomy" id="27376"/>
    <lineage>
        <taxon>Eukaryota</taxon>
        <taxon>Fungi</taxon>
        <taxon>Fungi incertae sedis</taxon>
        <taxon>Mucoromycota</taxon>
        <taxon>Glomeromycotina</taxon>
        <taxon>Glomeromycetes</taxon>
        <taxon>Diversisporales</taxon>
        <taxon>Acaulosporaceae</taxon>
        <taxon>Acaulospora</taxon>
    </lineage>
</organism>
<dbReference type="EMBL" id="CAJVPT010001753">
    <property type="protein sequence ID" value="CAG8468312.1"/>
    <property type="molecule type" value="Genomic_DNA"/>
</dbReference>
<accession>A0ACA9KEV5</accession>
<comment type="caution">
    <text evidence="1">The sequence shown here is derived from an EMBL/GenBank/DDBJ whole genome shotgun (WGS) entry which is preliminary data.</text>
</comment>
<gene>
    <name evidence="1" type="ORF">ACOLOM_LOCUS1478</name>
</gene>
<name>A0ACA9KEV5_9GLOM</name>